<evidence type="ECO:0000256" key="2">
    <source>
        <dbReference type="ARBA" id="ARBA00022801"/>
    </source>
</evidence>
<gene>
    <name evidence="4" type="primary">LOC115021680</name>
</gene>
<dbReference type="FunFam" id="3.30.540.30:FF:000003">
    <property type="entry name" value="Dipeptidyl peptidase 3"/>
    <property type="match status" value="1"/>
</dbReference>
<dbReference type="GO" id="GO:0008239">
    <property type="term" value="F:dipeptidyl-peptidase activity"/>
    <property type="evidence" value="ECO:0007669"/>
    <property type="project" value="TreeGrafter"/>
</dbReference>
<dbReference type="Gene3D" id="3.30.540.30">
    <property type="match status" value="1"/>
</dbReference>
<dbReference type="GeneID" id="115021680"/>
<dbReference type="Proteomes" id="UP000504630">
    <property type="component" value="Chromosome 16"/>
</dbReference>
<organism evidence="3 4">
    <name type="scientific">Cottoperca gobio</name>
    <name type="common">Frogmouth</name>
    <name type="synonym">Aphritis gobio</name>
    <dbReference type="NCBI Taxonomy" id="56716"/>
    <lineage>
        <taxon>Eukaryota</taxon>
        <taxon>Metazoa</taxon>
        <taxon>Chordata</taxon>
        <taxon>Craniata</taxon>
        <taxon>Vertebrata</taxon>
        <taxon>Euteleostomi</taxon>
        <taxon>Actinopterygii</taxon>
        <taxon>Neopterygii</taxon>
        <taxon>Teleostei</taxon>
        <taxon>Neoteleostei</taxon>
        <taxon>Acanthomorphata</taxon>
        <taxon>Eupercaria</taxon>
        <taxon>Perciformes</taxon>
        <taxon>Notothenioidei</taxon>
        <taxon>Bovichtidae</taxon>
        <taxon>Cottoperca</taxon>
    </lineage>
</organism>
<dbReference type="InterPro" id="IPR039461">
    <property type="entry name" value="Peptidase_M49"/>
</dbReference>
<name>A0A6J2RD40_COTGO</name>
<dbReference type="PANTHER" id="PTHR23422">
    <property type="entry name" value="DIPEPTIDYL PEPTIDASE III-RELATED"/>
    <property type="match status" value="1"/>
</dbReference>
<accession>A0A6J2RD40</accession>
<dbReference type="PANTHER" id="PTHR23422:SF11">
    <property type="entry name" value="DIPEPTIDYL PEPTIDASE 3"/>
    <property type="match status" value="1"/>
</dbReference>
<dbReference type="OrthoDB" id="4694525at2759"/>
<protein>
    <submittedName>
        <fullName evidence="4">Dipeptidyl peptidase 3-like</fullName>
    </submittedName>
</protein>
<evidence type="ECO:0000256" key="1">
    <source>
        <dbReference type="ARBA" id="ARBA00022723"/>
    </source>
</evidence>
<dbReference type="RefSeq" id="XP_029308134.1">
    <property type="nucleotide sequence ID" value="XM_029452274.1"/>
</dbReference>
<evidence type="ECO:0000313" key="3">
    <source>
        <dbReference type="Proteomes" id="UP000504630"/>
    </source>
</evidence>
<dbReference type="KEGG" id="cgob:115021680"/>
<keyword evidence="2" id="KW-0378">Hydrolase</keyword>
<sequence>MVDSQYYLPNDIGVCALDCGEAFRLLSPHEKMYAHYLSRAAWYGGLAVLLQTSIESADIFVLLQRIFRKQTPAELEQVATAAGLSSEEYQALLVYAAGLYANMGNYKSFGDTKFIPNLPKDKLQALVKASQAFKDQPTEMEALWDSCSCLLYSLEDRQKQLGLGDQVGACVRQSSGHFHR</sequence>
<proteinExistence type="predicted"/>
<dbReference type="GO" id="GO:0005737">
    <property type="term" value="C:cytoplasm"/>
    <property type="evidence" value="ECO:0007669"/>
    <property type="project" value="TreeGrafter"/>
</dbReference>
<keyword evidence="1" id="KW-0479">Metal-binding</keyword>
<reference evidence="4" key="1">
    <citation type="submission" date="2025-08" db="UniProtKB">
        <authorList>
            <consortium name="RefSeq"/>
        </authorList>
    </citation>
    <scope>IDENTIFICATION</scope>
</reference>
<evidence type="ECO:0000313" key="4">
    <source>
        <dbReference type="RefSeq" id="XP_029308134.1"/>
    </source>
</evidence>
<dbReference type="GO" id="GO:0046872">
    <property type="term" value="F:metal ion binding"/>
    <property type="evidence" value="ECO:0007669"/>
    <property type="project" value="UniProtKB-KW"/>
</dbReference>
<keyword evidence="3" id="KW-1185">Reference proteome</keyword>
<dbReference type="InParanoid" id="A0A6J2RD40"/>
<dbReference type="AlphaFoldDB" id="A0A6J2RD40"/>